<dbReference type="GO" id="GO:0051539">
    <property type="term" value="F:4 iron, 4 sulfur cluster binding"/>
    <property type="evidence" value="ECO:0007669"/>
    <property type="project" value="UniProtKB-KW"/>
</dbReference>
<dbReference type="Gene3D" id="3.90.320.10">
    <property type="match status" value="1"/>
</dbReference>
<dbReference type="Pfam" id="PF13307">
    <property type="entry name" value="Helicase_C_2"/>
    <property type="match status" value="1"/>
</dbReference>
<dbReference type="GO" id="GO:0016818">
    <property type="term" value="F:hydrolase activity, acting on acid anhydrides, in phosphorus-containing anhydrides"/>
    <property type="evidence" value="ECO:0007669"/>
    <property type="project" value="InterPro"/>
</dbReference>
<evidence type="ECO:0000256" key="1">
    <source>
        <dbReference type="ARBA" id="ARBA00022485"/>
    </source>
</evidence>
<keyword evidence="7" id="KW-0067">ATP-binding</keyword>
<sequence>MMEAIRISVRTLVEYVFKRGSIDQRFKAPSSLLEGTKAHQKIQKDYVEGDESEVFLQMVLPMGHLHFHIEGRCDGLLHSEKIVTIDEIKSTSLDLDEISEETFPVHWAQAKCYAYMYASQNNLEEIQVQLTYYQIHTGDRKNFRRVYQLDELEVFIHEVAKEYMPFAALQSDHEKKKQESFQMLEFPYSSYRKGQRKFAGAVYKTILDEKNLLANAPTGIGKTMSTIFPAVKAMGEGVLSRIFYLTAKTITRTVAEQAFHDLGKSGLHLKSITLTAKDKVCFKEETICQKDYCEFADGYYDRINGAMLDILANETQMTRSVIEAYARKHRVCPFEFSIDLAYTVDAVIGDYNYVFDPRVSLKRYLEEQKSKTVLLIDEAHNLVDRARDMFSAELTKSAFLTLKREYKGIHHGIFQAAKEINQYFIDLKKKCSVQHGIIKLELPEDFLPLVETFIEEAEKELPHRQNEVLLDAYFSALSFQRISKLYDGQYMTYAEASRNDVTLKLFCLDPSSNLQKMAKGFRSKIFFSATLSPTRYFQDLLGLTNEDYMIKVPSPFDEEQLELFIQPLSTRYHDREASVLPIIHTIQSLLESKKGNYLVFFPSYRYMEVVHEAYCELHPTTQVIKQEAGMPESVREEFLLRFSDENKETLLGFTVLGGIFSEGIDLKGDRLNGVVIVGVGLPQLSAEREMIKDHFEAGDKPGYDYSYVFPGMNKVLQAGGRLIRSESDRGTIILIDDRFLQRKYQSLLPDHWRHYRKYPNE</sequence>
<keyword evidence="5" id="KW-0378">Hydrolase</keyword>
<dbReference type="PANTHER" id="PTHR11472">
    <property type="entry name" value="DNA REPAIR DEAD HELICASE RAD3/XP-D SUBFAMILY MEMBER"/>
    <property type="match status" value="1"/>
</dbReference>
<protein>
    <submittedName>
        <fullName evidence="15">ATP-dependent DNA helicase</fullName>
    </submittedName>
</protein>
<evidence type="ECO:0000256" key="4">
    <source>
        <dbReference type="ARBA" id="ARBA00022763"/>
    </source>
</evidence>
<keyword evidence="2" id="KW-0479">Metal-binding</keyword>
<keyword evidence="10" id="KW-0238">DNA-binding</keyword>
<accession>A0A3L7JTA5</accession>
<dbReference type="PANTHER" id="PTHR11472:SF34">
    <property type="entry name" value="REGULATOR OF TELOMERE ELONGATION HELICASE 1"/>
    <property type="match status" value="1"/>
</dbReference>
<dbReference type="SUPFAM" id="SSF52540">
    <property type="entry name" value="P-loop containing nucleoside triphosphate hydrolases"/>
    <property type="match status" value="2"/>
</dbReference>
<evidence type="ECO:0000313" key="16">
    <source>
        <dbReference type="Proteomes" id="UP000276770"/>
    </source>
</evidence>
<dbReference type="GO" id="GO:0003677">
    <property type="term" value="F:DNA binding"/>
    <property type="evidence" value="ECO:0007669"/>
    <property type="project" value="UniProtKB-KW"/>
</dbReference>
<evidence type="ECO:0000256" key="2">
    <source>
        <dbReference type="ARBA" id="ARBA00022723"/>
    </source>
</evidence>
<evidence type="ECO:0000259" key="14">
    <source>
        <dbReference type="PROSITE" id="PS51193"/>
    </source>
</evidence>
<organism evidence="15 16">
    <name type="scientific">Falsibacillus albus</name>
    <dbReference type="NCBI Taxonomy" id="2478915"/>
    <lineage>
        <taxon>Bacteria</taxon>
        <taxon>Bacillati</taxon>
        <taxon>Bacillota</taxon>
        <taxon>Bacilli</taxon>
        <taxon>Bacillales</taxon>
        <taxon>Bacillaceae</taxon>
        <taxon>Falsibacillus</taxon>
    </lineage>
</organism>
<keyword evidence="8" id="KW-0408">Iron</keyword>
<dbReference type="InterPro" id="IPR006555">
    <property type="entry name" value="ATP-dep_Helicase_C"/>
</dbReference>
<dbReference type="GO" id="GO:0046872">
    <property type="term" value="F:metal ion binding"/>
    <property type="evidence" value="ECO:0007669"/>
    <property type="project" value="UniProtKB-KW"/>
</dbReference>
<evidence type="ECO:0000256" key="5">
    <source>
        <dbReference type="ARBA" id="ARBA00022801"/>
    </source>
</evidence>
<dbReference type="GO" id="GO:0043139">
    <property type="term" value="F:5'-3' DNA helicase activity"/>
    <property type="evidence" value="ECO:0007669"/>
    <property type="project" value="UniProtKB-EC"/>
</dbReference>
<dbReference type="GO" id="GO:0006281">
    <property type="term" value="P:DNA repair"/>
    <property type="evidence" value="ECO:0007669"/>
    <property type="project" value="UniProtKB-KW"/>
</dbReference>
<reference evidence="15 16" key="1">
    <citation type="submission" date="2018-10" db="EMBL/GenBank/DDBJ databases">
        <title>Falsibacillus sp. genome draft.</title>
        <authorList>
            <person name="Shi S."/>
        </authorList>
    </citation>
    <scope>NUCLEOTIDE SEQUENCE [LARGE SCALE GENOMIC DNA]</scope>
    <source>
        <strain evidence="15 16">GY 10110</strain>
    </source>
</reference>
<keyword evidence="1" id="KW-0004">4Fe-4S</keyword>
<dbReference type="GO" id="GO:0005524">
    <property type="term" value="F:ATP binding"/>
    <property type="evidence" value="ECO:0007669"/>
    <property type="project" value="UniProtKB-KW"/>
</dbReference>
<feature type="domain" description="Helicase ATP-binding" evidence="14">
    <location>
        <begin position="181"/>
        <end position="439"/>
    </location>
</feature>
<dbReference type="PROSITE" id="PS51193">
    <property type="entry name" value="HELICASE_ATP_BIND_2"/>
    <property type="match status" value="1"/>
</dbReference>
<dbReference type="InterPro" id="IPR045028">
    <property type="entry name" value="DinG/Rad3-like"/>
</dbReference>
<keyword evidence="12" id="KW-0413">Isomerase</keyword>
<dbReference type="InterPro" id="IPR027417">
    <property type="entry name" value="P-loop_NTPase"/>
</dbReference>
<keyword evidence="6 15" id="KW-0347">Helicase</keyword>
<dbReference type="InterPro" id="IPR014013">
    <property type="entry name" value="Helic_SF1/SF2_ATP-bd_DinG/Rad3"/>
</dbReference>
<evidence type="ECO:0000256" key="7">
    <source>
        <dbReference type="ARBA" id="ARBA00022840"/>
    </source>
</evidence>
<evidence type="ECO:0000256" key="9">
    <source>
        <dbReference type="ARBA" id="ARBA00023014"/>
    </source>
</evidence>
<comment type="caution">
    <text evidence="15">The sequence shown here is derived from an EMBL/GenBank/DDBJ whole genome shotgun (WGS) entry which is preliminary data.</text>
</comment>
<evidence type="ECO:0000313" key="15">
    <source>
        <dbReference type="EMBL" id="RLQ94078.1"/>
    </source>
</evidence>
<evidence type="ECO:0000256" key="6">
    <source>
        <dbReference type="ARBA" id="ARBA00022806"/>
    </source>
</evidence>
<keyword evidence="9" id="KW-0411">Iron-sulfur</keyword>
<dbReference type="Gene3D" id="3.40.50.300">
    <property type="entry name" value="P-loop containing nucleotide triphosphate hydrolases"/>
    <property type="match status" value="2"/>
</dbReference>
<keyword evidence="16" id="KW-1185">Reference proteome</keyword>
<evidence type="ECO:0000256" key="11">
    <source>
        <dbReference type="ARBA" id="ARBA00023204"/>
    </source>
</evidence>
<dbReference type="Gene3D" id="1.10.275.30">
    <property type="match status" value="1"/>
</dbReference>
<evidence type="ECO:0000256" key="3">
    <source>
        <dbReference type="ARBA" id="ARBA00022741"/>
    </source>
</evidence>
<dbReference type="RefSeq" id="WP_121681594.1">
    <property type="nucleotide sequence ID" value="NZ_RCVZ01000011.1"/>
</dbReference>
<keyword evidence="3" id="KW-0547">Nucleotide-binding</keyword>
<dbReference type="AlphaFoldDB" id="A0A3L7JTA5"/>
<comment type="similarity">
    <text evidence="13">Belongs to the helicase family. DinG subfamily.</text>
</comment>
<evidence type="ECO:0000256" key="8">
    <source>
        <dbReference type="ARBA" id="ARBA00023004"/>
    </source>
</evidence>
<dbReference type="Pfam" id="PF06733">
    <property type="entry name" value="DEAD_2"/>
    <property type="match status" value="1"/>
</dbReference>
<dbReference type="InterPro" id="IPR010614">
    <property type="entry name" value="RAD3-like_helicase_DEAD"/>
</dbReference>
<dbReference type="Proteomes" id="UP000276770">
    <property type="component" value="Unassembled WGS sequence"/>
</dbReference>
<dbReference type="InterPro" id="IPR011604">
    <property type="entry name" value="PDDEXK-like_dom_sf"/>
</dbReference>
<dbReference type="OrthoDB" id="9765586at2"/>
<dbReference type="EMBL" id="RCVZ01000011">
    <property type="protein sequence ID" value="RLQ94078.1"/>
    <property type="molecule type" value="Genomic_DNA"/>
</dbReference>
<dbReference type="SMART" id="SM00491">
    <property type="entry name" value="HELICc2"/>
    <property type="match status" value="1"/>
</dbReference>
<gene>
    <name evidence="15" type="ORF">D9X91_15730</name>
</gene>
<evidence type="ECO:0000256" key="10">
    <source>
        <dbReference type="ARBA" id="ARBA00023125"/>
    </source>
</evidence>
<evidence type="ECO:0000256" key="12">
    <source>
        <dbReference type="ARBA" id="ARBA00023235"/>
    </source>
</evidence>
<evidence type="ECO:0000256" key="13">
    <source>
        <dbReference type="ARBA" id="ARBA00038058"/>
    </source>
</evidence>
<keyword evidence="4" id="KW-0227">DNA damage</keyword>
<dbReference type="InterPro" id="IPR006554">
    <property type="entry name" value="Helicase-like_DEXD_c2"/>
</dbReference>
<proteinExistence type="inferred from homology"/>
<name>A0A3L7JTA5_9BACI</name>
<dbReference type="SMART" id="SM00488">
    <property type="entry name" value="DEXDc2"/>
    <property type="match status" value="1"/>
</dbReference>
<keyword evidence="11" id="KW-0234">DNA repair</keyword>